<name>A0A975YK07_9PROT</name>
<keyword evidence="2" id="KW-1185">Reference proteome</keyword>
<dbReference type="GO" id="GO:0022900">
    <property type="term" value="P:electron transport chain"/>
    <property type="evidence" value="ECO:0007669"/>
    <property type="project" value="InterPro"/>
</dbReference>
<dbReference type="KEGG" id="elio:KO353_02880"/>
<dbReference type="Proteomes" id="UP000694001">
    <property type="component" value="Chromosome"/>
</dbReference>
<dbReference type="RefSeq" id="WP_218286267.1">
    <property type="nucleotide sequence ID" value="NZ_CP076448.1"/>
</dbReference>
<organism evidence="1 2">
    <name type="scientific">Elioraea tepida</name>
    <dbReference type="NCBI Taxonomy" id="2843330"/>
    <lineage>
        <taxon>Bacteria</taxon>
        <taxon>Pseudomonadati</taxon>
        <taxon>Pseudomonadota</taxon>
        <taxon>Alphaproteobacteria</taxon>
        <taxon>Acetobacterales</taxon>
        <taxon>Elioraeaceae</taxon>
        <taxon>Elioraea</taxon>
    </lineage>
</organism>
<gene>
    <name evidence="1" type="ORF">KO353_02880</name>
</gene>
<dbReference type="InterPro" id="IPR006885">
    <property type="entry name" value="NADH_UbQ_FeS_4_mit-like"/>
</dbReference>
<dbReference type="EMBL" id="CP076448">
    <property type="protein sequence ID" value="QXM25211.1"/>
    <property type="molecule type" value="Genomic_DNA"/>
</dbReference>
<evidence type="ECO:0000313" key="2">
    <source>
        <dbReference type="Proteomes" id="UP000694001"/>
    </source>
</evidence>
<dbReference type="AlphaFoldDB" id="A0A975YK07"/>
<sequence>MRARILRPPKPATQSGRAVTRDWILVFEPSEPRRPDPLMGWTSSGDTVASQVRLRFPTLEAAEAYAKAHGITYEVEPVQAPTLKPKAYADNFRYGRIENWTH</sequence>
<evidence type="ECO:0000313" key="1">
    <source>
        <dbReference type="EMBL" id="QXM25211.1"/>
    </source>
</evidence>
<proteinExistence type="predicted"/>
<protein>
    <submittedName>
        <fullName evidence="1">ETC complex I subunit</fullName>
    </submittedName>
</protein>
<dbReference type="PANTHER" id="PTHR12219">
    <property type="entry name" value="NADH-UBIQUINONE OXIDOREDUCTASE"/>
    <property type="match status" value="1"/>
</dbReference>
<reference evidence="1" key="1">
    <citation type="submission" date="2021-06" db="EMBL/GenBank/DDBJ databases">
        <title>Elioraea tepida, sp. nov., a moderately thermophilic aerobic anoxygenic phototrophic bacterium isolated from an alkaline siliceous hot spring mat community in Yellowstone National Park, WY, USA.</title>
        <authorList>
            <person name="Saini M.K."/>
            <person name="Yoshida S."/>
            <person name="Sebastian A."/>
            <person name="Hirose S."/>
            <person name="Hara E."/>
            <person name="Tamaki H."/>
            <person name="Soulier N.T."/>
            <person name="Albert I."/>
            <person name="Hanada S."/>
            <person name="Bryant D.A."/>
            <person name="Tank M."/>
        </authorList>
    </citation>
    <scope>NUCLEOTIDE SEQUENCE</scope>
    <source>
        <strain evidence="1">MS-P2</strain>
    </source>
</reference>
<accession>A0A975YK07</accession>
<dbReference type="Pfam" id="PF04800">
    <property type="entry name" value="NDUS4"/>
    <property type="match status" value="1"/>
</dbReference>
<dbReference type="PANTHER" id="PTHR12219:SF8">
    <property type="entry name" value="NADH DEHYDROGENASE [UBIQUINONE] IRON-SULFUR PROTEIN 4, MITOCHONDRIAL"/>
    <property type="match status" value="1"/>
</dbReference>